<keyword evidence="4" id="KW-1185">Reference proteome</keyword>
<dbReference type="PANTHER" id="PTHR42730">
    <property type="entry name" value="2-OXOGLUTARATE SYNTHASE SUBUNIT KORC"/>
    <property type="match status" value="1"/>
</dbReference>
<keyword evidence="1" id="KW-0560">Oxidoreductase</keyword>
<dbReference type="InterPro" id="IPR019752">
    <property type="entry name" value="Pyrv/ketoisovalerate_OxRed_cat"/>
</dbReference>
<organism evidence="3 4">
    <name type="scientific">Cetobacterium ceti</name>
    <dbReference type="NCBI Taxonomy" id="180163"/>
    <lineage>
        <taxon>Bacteria</taxon>
        <taxon>Fusobacteriati</taxon>
        <taxon>Fusobacteriota</taxon>
        <taxon>Fusobacteriia</taxon>
        <taxon>Fusobacteriales</taxon>
        <taxon>Fusobacteriaceae</taxon>
        <taxon>Cetobacterium</taxon>
    </lineage>
</organism>
<protein>
    <submittedName>
        <fullName evidence="3">2-oxoglutarate ferredoxin oxidoreductase subunit gamma</fullName>
    </submittedName>
</protein>
<name>A0A1T4PG79_9FUSO</name>
<reference evidence="3 4" key="1">
    <citation type="submission" date="2017-02" db="EMBL/GenBank/DDBJ databases">
        <authorList>
            <person name="Peterson S.W."/>
        </authorList>
    </citation>
    <scope>NUCLEOTIDE SEQUENCE [LARGE SCALE GENOMIC DNA]</scope>
    <source>
        <strain evidence="3 4">ATCC 700028</strain>
    </source>
</reference>
<accession>A0A1T4PG79</accession>
<dbReference type="InterPro" id="IPR052554">
    <property type="entry name" value="2-oxoglutarate_synth_KorC"/>
</dbReference>
<evidence type="ECO:0000256" key="1">
    <source>
        <dbReference type="ARBA" id="ARBA00023002"/>
    </source>
</evidence>
<evidence type="ECO:0000259" key="2">
    <source>
        <dbReference type="Pfam" id="PF01558"/>
    </source>
</evidence>
<dbReference type="PANTHER" id="PTHR42730:SF1">
    <property type="entry name" value="2-OXOGLUTARATE SYNTHASE SUBUNIT KORC"/>
    <property type="match status" value="1"/>
</dbReference>
<dbReference type="GO" id="GO:0016903">
    <property type="term" value="F:oxidoreductase activity, acting on the aldehyde or oxo group of donors"/>
    <property type="evidence" value="ECO:0007669"/>
    <property type="project" value="InterPro"/>
</dbReference>
<dbReference type="EMBL" id="FUWX01000014">
    <property type="protein sequence ID" value="SJZ90502.1"/>
    <property type="molecule type" value="Genomic_DNA"/>
</dbReference>
<dbReference type="OrthoDB" id="9789125at2"/>
<proteinExistence type="predicted"/>
<dbReference type="Gene3D" id="3.40.920.10">
    <property type="entry name" value="Pyruvate-ferredoxin oxidoreductase, PFOR, domain III"/>
    <property type="match status" value="1"/>
</dbReference>
<evidence type="ECO:0000313" key="3">
    <source>
        <dbReference type="EMBL" id="SJZ90502.1"/>
    </source>
</evidence>
<sequence>MRENIICAGFGGQGIMSLGKVLAYGGMLENKHVSWLPSYGAEMRGGTANCSVIVSDSPIGSPIITKNGTVAIVMNKPSLYKFQELLQNNGILFINSSLIEEKTNRKDLDAYYIPATDISLQICGDIKFANMVMLGAFLAVTSLLKDDLSDSLNKIFSGSKIKYLPLNLKAIEEGKNYIKNYY</sequence>
<dbReference type="Pfam" id="PF01558">
    <property type="entry name" value="POR"/>
    <property type="match status" value="1"/>
</dbReference>
<dbReference type="Proteomes" id="UP000191153">
    <property type="component" value="Unassembled WGS sequence"/>
</dbReference>
<feature type="domain" description="Pyruvate/ketoisovalerate oxidoreductase catalytic" evidence="2">
    <location>
        <begin position="11"/>
        <end position="174"/>
    </location>
</feature>
<dbReference type="STRING" id="180163.SAMN02745174_01905"/>
<gene>
    <name evidence="3" type="ORF">SAMN02745174_01905</name>
</gene>
<dbReference type="SUPFAM" id="SSF53323">
    <property type="entry name" value="Pyruvate-ferredoxin oxidoreductase, PFOR, domain III"/>
    <property type="match status" value="1"/>
</dbReference>
<dbReference type="InterPro" id="IPR002869">
    <property type="entry name" value="Pyrv_flavodox_OxRed_cen"/>
</dbReference>
<dbReference type="RefSeq" id="WP_078694370.1">
    <property type="nucleotide sequence ID" value="NZ_FUWX01000014.1"/>
</dbReference>
<evidence type="ECO:0000313" key="4">
    <source>
        <dbReference type="Proteomes" id="UP000191153"/>
    </source>
</evidence>
<dbReference type="AlphaFoldDB" id="A0A1T4PG79"/>